<dbReference type="EMBL" id="CP019082">
    <property type="protein sequence ID" value="APW59343.1"/>
    <property type="molecule type" value="Genomic_DNA"/>
</dbReference>
<evidence type="ECO:0000256" key="4">
    <source>
        <dbReference type="ARBA" id="ARBA00022801"/>
    </source>
</evidence>
<dbReference type="Pfam" id="PF03652">
    <property type="entry name" value="RuvX"/>
    <property type="match status" value="1"/>
</dbReference>
<gene>
    <name evidence="7" type="primary">yrrK</name>
    <name evidence="7" type="ORF">BSF38_00764</name>
</gene>
<dbReference type="OrthoDB" id="9790539at2"/>
<dbReference type="CDD" id="cd16964">
    <property type="entry name" value="YqgF"/>
    <property type="match status" value="1"/>
</dbReference>
<dbReference type="InterPro" id="IPR012337">
    <property type="entry name" value="RNaseH-like_sf"/>
</dbReference>
<dbReference type="GO" id="GO:0004518">
    <property type="term" value="F:nuclease activity"/>
    <property type="evidence" value="ECO:0007669"/>
    <property type="project" value="UniProtKB-KW"/>
</dbReference>
<dbReference type="SMART" id="SM00732">
    <property type="entry name" value="YqgFc"/>
    <property type="match status" value="1"/>
</dbReference>
<accession>A0A1U7CKD2</accession>
<dbReference type="PANTHER" id="PTHR33317">
    <property type="entry name" value="POLYNUCLEOTIDYL TRANSFERASE, RIBONUCLEASE H-LIKE SUPERFAMILY PROTEIN"/>
    <property type="match status" value="1"/>
</dbReference>
<dbReference type="STRING" id="1387353.BSF38_00764"/>
<keyword evidence="1 5" id="KW-0963">Cytoplasm</keyword>
<dbReference type="EC" id="3.1.-.-" evidence="5"/>
<dbReference type="InterPro" id="IPR006641">
    <property type="entry name" value="YqgF/RNaseH-like_dom"/>
</dbReference>
<feature type="domain" description="YqgF/RNase H-like" evidence="6">
    <location>
        <begin position="8"/>
        <end position="108"/>
    </location>
</feature>
<evidence type="ECO:0000256" key="3">
    <source>
        <dbReference type="ARBA" id="ARBA00022722"/>
    </source>
</evidence>
<dbReference type="PANTHER" id="PTHR33317:SF4">
    <property type="entry name" value="POLYNUCLEOTIDYL TRANSFERASE, RIBONUCLEASE H-LIKE SUPERFAMILY PROTEIN"/>
    <property type="match status" value="1"/>
</dbReference>
<keyword evidence="2 5" id="KW-0690">Ribosome biogenesis</keyword>
<dbReference type="InterPro" id="IPR005227">
    <property type="entry name" value="YqgF"/>
</dbReference>
<sequence length="163" mass="18170">MSHRRPFARTLGIDFGLRRVGAAVSDPGRSIATPLEVYERRDAAQDARHYRKLVEENEIDRVVIGLPVHTSGQEGELAAKAREWGGWLITITGLPVFYFDERYTSKLADEILIGSGFKRQKRKGLRDMLAAQILLQGYLDAGCPETESPLQPLVDSEEESNGS</sequence>
<proteinExistence type="inferred from homology"/>
<evidence type="ECO:0000313" key="7">
    <source>
        <dbReference type="EMBL" id="APW59343.1"/>
    </source>
</evidence>
<evidence type="ECO:0000256" key="2">
    <source>
        <dbReference type="ARBA" id="ARBA00022517"/>
    </source>
</evidence>
<dbReference type="GO" id="GO:0016788">
    <property type="term" value="F:hydrolase activity, acting on ester bonds"/>
    <property type="evidence" value="ECO:0007669"/>
    <property type="project" value="UniProtKB-UniRule"/>
</dbReference>
<dbReference type="Gene3D" id="3.30.420.140">
    <property type="entry name" value="YqgF/RNase H-like domain"/>
    <property type="match status" value="1"/>
</dbReference>
<dbReference type="NCBIfam" id="TIGR00250">
    <property type="entry name" value="RNAse_H_YqgF"/>
    <property type="match status" value="1"/>
</dbReference>
<organism evidence="7 8">
    <name type="scientific">Paludisphaera borealis</name>
    <dbReference type="NCBI Taxonomy" id="1387353"/>
    <lineage>
        <taxon>Bacteria</taxon>
        <taxon>Pseudomonadati</taxon>
        <taxon>Planctomycetota</taxon>
        <taxon>Planctomycetia</taxon>
        <taxon>Isosphaerales</taxon>
        <taxon>Isosphaeraceae</taxon>
        <taxon>Paludisphaera</taxon>
    </lineage>
</organism>
<dbReference type="Proteomes" id="UP000186309">
    <property type="component" value="Chromosome"/>
</dbReference>
<dbReference type="SUPFAM" id="SSF53098">
    <property type="entry name" value="Ribonuclease H-like"/>
    <property type="match status" value="1"/>
</dbReference>
<comment type="function">
    <text evidence="5">Could be a nuclease involved in processing of the 5'-end of pre-16S rRNA.</text>
</comment>
<dbReference type="KEGG" id="pbor:BSF38_00764"/>
<name>A0A1U7CKD2_9BACT</name>
<dbReference type="RefSeq" id="WP_076343537.1">
    <property type="nucleotide sequence ID" value="NZ_CP019082.1"/>
</dbReference>
<dbReference type="GO" id="GO:0000967">
    <property type="term" value="P:rRNA 5'-end processing"/>
    <property type="evidence" value="ECO:0007669"/>
    <property type="project" value="UniProtKB-UniRule"/>
</dbReference>
<reference evidence="8" key="1">
    <citation type="submission" date="2016-12" db="EMBL/GenBank/DDBJ databases">
        <title>Comparative genomics of four Isosphaeraceae planctomycetes: a common pool of plasmids and glycoside hydrolase genes.</title>
        <authorList>
            <person name="Ivanova A."/>
        </authorList>
    </citation>
    <scope>NUCLEOTIDE SEQUENCE [LARGE SCALE GENOMIC DNA]</scope>
    <source>
        <strain evidence="8">PX4</strain>
    </source>
</reference>
<evidence type="ECO:0000259" key="6">
    <source>
        <dbReference type="SMART" id="SM00732"/>
    </source>
</evidence>
<keyword evidence="4 5" id="KW-0378">Hydrolase</keyword>
<keyword evidence="3 5" id="KW-0540">Nuclease</keyword>
<evidence type="ECO:0000256" key="5">
    <source>
        <dbReference type="HAMAP-Rule" id="MF_00651"/>
    </source>
</evidence>
<protein>
    <recommendedName>
        <fullName evidence="5">Putative pre-16S rRNA nuclease</fullName>
        <ecNumber evidence="5">3.1.-.-</ecNumber>
    </recommendedName>
</protein>
<dbReference type="AlphaFoldDB" id="A0A1U7CKD2"/>
<evidence type="ECO:0000256" key="1">
    <source>
        <dbReference type="ARBA" id="ARBA00022490"/>
    </source>
</evidence>
<comment type="subcellular location">
    <subcellularLocation>
        <location evidence="5">Cytoplasm</location>
    </subcellularLocation>
</comment>
<dbReference type="HAMAP" id="MF_00651">
    <property type="entry name" value="Nuclease_YqgF"/>
    <property type="match status" value="1"/>
</dbReference>
<dbReference type="GO" id="GO:0005829">
    <property type="term" value="C:cytosol"/>
    <property type="evidence" value="ECO:0007669"/>
    <property type="project" value="TreeGrafter"/>
</dbReference>
<evidence type="ECO:0000313" key="8">
    <source>
        <dbReference type="Proteomes" id="UP000186309"/>
    </source>
</evidence>
<comment type="similarity">
    <text evidence="5">Belongs to the YqgF HJR family.</text>
</comment>
<keyword evidence="8" id="KW-1185">Reference proteome</keyword>
<dbReference type="InterPro" id="IPR037027">
    <property type="entry name" value="YqgF/RNaseH-like_dom_sf"/>
</dbReference>